<dbReference type="EMBL" id="SJPN01000001">
    <property type="protein sequence ID" value="TWU07784.1"/>
    <property type="molecule type" value="Genomic_DNA"/>
</dbReference>
<dbReference type="AlphaFoldDB" id="A0A5C6BB87"/>
<feature type="domain" description="Knr4/Smi1-like" evidence="1">
    <location>
        <begin position="37"/>
        <end position="205"/>
    </location>
</feature>
<keyword evidence="3" id="KW-1185">Reference proteome</keyword>
<dbReference type="Proteomes" id="UP000320176">
    <property type="component" value="Unassembled WGS sequence"/>
</dbReference>
<dbReference type="Pfam" id="PF09346">
    <property type="entry name" value="SMI1_KNR4"/>
    <property type="match status" value="1"/>
</dbReference>
<dbReference type="InterPro" id="IPR037883">
    <property type="entry name" value="Knr4/Smi1-like_sf"/>
</dbReference>
<accession>A0A5C6BB87</accession>
<sequence length="220" mass="25785">MAAIIESIREDLERCRTAKRPLKVFGAEAHGFKLNPVVRKSVVVKFEARHGIKLPEDYRRFITELGNGGAGPYYGVFKFREMDDCHSFQRWKENDGFVGTLSKPFPHTRAWNDVPPFPEEQDDESLYDAEMERFYEIYWNTENVNGAIPICHQGCAYRNWLIVTGPEAGHIWEDLRTDQEGLKPTQLKRKTRVTFFKWYNDWLQQAVAKLPRAKTDRTKR</sequence>
<dbReference type="SUPFAM" id="SSF160631">
    <property type="entry name" value="SMI1/KNR4-like"/>
    <property type="match status" value="1"/>
</dbReference>
<dbReference type="Gene3D" id="3.40.1580.10">
    <property type="entry name" value="SMI1/KNR4-like"/>
    <property type="match status" value="1"/>
</dbReference>
<organism evidence="2 3">
    <name type="scientific">Stieleria varia</name>
    <dbReference type="NCBI Taxonomy" id="2528005"/>
    <lineage>
        <taxon>Bacteria</taxon>
        <taxon>Pseudomonadati</taxon>
        <taxon>Planctomycetota</taxon>
        <taxon>Planctomycetia</taxon>
        <taxon>Pirellulales</taxon>
        <taxon>Pirellulaceae</taxon>
        <taxon>Stieleria</taxon>
    </lineage>
</organism>
<dbReference type="SMART" id="SM00860">
    <property type="entry name" value="SMI1_KNR4"/>
    <property type="match status" value="1"/>
</dbReference>
<dbReference type="InterPro" id="IPR018958">
    <property type="entry name" value="Knr4/Smi1-like_dom"/>
</dbReference>
<name>A0A5C6BB87_9BACT</name>
<dbReference type="RefSeq" id="WP_146517945.1">
    <property type="nucleotide sequence ID" value="NZ_CP151726.1"/>
</dbReference>
<proteinExistence type="predicted"/>
<gene>
    <name evidence="2" type="ORF">Pla52n_03580</name>
</gene>
<protein>
    <recommendedName>
        <fullName evidence="1">Knr4/Smi1-like domain-containing protein</fullName>
    </recommendedName>
</protein>
<reference evidence="2 3" key="1">
    <citation type="submission" date="2019-02" db="EMBL/GenBank/DDBJ databases">
        <title>Deep-cultivation of Planctomycetes and their phenomic and genomic characterization uncovers novel biology.</title>
        <authorList>
            <person name="Wiegand S."/>
            <person name="Jogler M."/>
            <person name="Boedeker C."/>
            <person name="Pinto D."/>
            <person name="Vollmers J."/>
            <person name="Rivas-Marin E."/>
            <person name="Kohn T."/>
            <person name="Peeters S.H."/>
            <person name="Heuer A."/>
            <person name="Rast P."/>
            <person name="Oberbeckmann S."/>
            <person name="Bunk B."/>
            <person name="Jeske O."/>
            <person name="Meyerdierks A."/>
            <person name="Storesund J.E."/>
            <person name="Kallscheuer N."/>
            <person name="Luecker S."/>
            <person name="Lage O.M."/>
            <person name="Pohl T."/>
            <person name="Merkel B.J."/>
            <person name="Hornburger P."/>
            <person name="Mueller R.-W."/>
            <person name="Bruemmer F."/>
            <person name="Labrenz M."/>
            <person name="Spormann A.M."/>
            <person name="Op Den Camp H."/>
            <person name="Overmann J."/>
            <person name="Amann R."/>
            <person name="Jetten M.S.M."/>
            <person name="Mascher T."/>
            <person name="Medema M.H."/>
            <person name="Devos D.P."/>
            <person name="Kaster A.-K."/>
            <person name="Ovreas L."/>
            <person name="Rohde M."/>
            <person name="Galperin M.Y."/>
            <person name="Jogler C."/>
        </authorList>
    </citation>
    <scope>NUCLEOTIDE SEQUENCE [LARGE SCALE GENOMIC DNA]</scope>
    <source>
        <strain evidence="2 3">Pla52n</strain>
    </source>
</reference>
<comment type="caution">
    <text evidence="2">The sequence shown here is derived from an EMBL/GenBank/DDBJ whole genome shotgun (WGS) entry which is preliminary data.</text>
</comment>
<dbReference type="OrthoDB" id="292716at2"/>
<evidence type="ECO:0000313" key="3">
    <source>
        <dbReference type="Proteomes" id="UP000320176"/>
    </source>
</evidence>
<evidence type="ECO:0000259" key="1">
    <source>
        <dbReference type="SMART" id="SM00860"/>
    </source>
</evidence>
<evidence type="ECO:0000313" key="2">
    <source>
        <dbReference type="EMBL" id="TWU07784.1"/>
    </source>
</evidence>